<organism evidence="19 20">
    <name type="scientific">Candidatus Protoclostridium stercorigallinarum</name>
    <dbReference type="NCBI Taxonomy" id="2838741"/>
    <lineage>
        <taxon>Bacteria</taxon>
        <taxon>Bacillati</taxon>
        <taxon>Bacillota</taxon>
        <taxon>Clostridia</taxon>
        <taxon>Candidatus Protoclostridium</taxon>
    </lineage>
</organism>
<dbReference type="InterPro" id="IPR016204">
    <property type="entry name" value="HDH"/>
</dbReference>
<evidence type="ECO:0000256" key="1">
    <source>
        <dbReference type="ARBA" id="ARBA00001920"/>
    </source>
</evidence>
<dbReference type="EMBL" id="DXHS01000055">
    <property type="protein sequence ID" value="HIW02298.1"/>
    <property type="molecule type" value="Genomic_DNA"/>
</dbReference>
<sequence length="428" mass="45434">MTKKKTVNVAIMGIGTVGGGTYEILTKNRAFMERTQGIDFVVTKVLDKNLDRIRSFGIPESMAAASVDEIAADKNISIVVETMGGVEPAKTFIEKVLLAGKSVVTANKELVSKHWPSLEAAAKKGGAGLYFEASCVGGVPIIRALQESLQANHITSIVGIINGTTNYILTKMTEEGMSYDDALKEAQQLGYAEFNPTADVEGFDAAYKLSILSSLAFHTCVPFRTVYREGITQISKADIKTGLELGYRVKLLAIGNRKGDVIEARVHPAFVPATHPLASVGGSFNAVYLHGDMVDDLMFYGRGAGALPTGSAIVSDIVYAAKASAPVYTDFVNDGNVAEGIDITGDFSSKYYLAVSVKDVPGVLAAVTGVFARHSVSIASVSQRSSGSGAAIVFLTHTAYESDIKAAVEDIEELDDTNKVESLIRVLA</sequence>
<dbReference type="SUPFAM" id="SSF51735">
    <property type="entry name" value="NAD(P)-binding Rossmann-fold domains"/>
    <property type="match status" value="1"/>
</dbReference>
<dbReference type="SUPFAM" id="SSF55021">
    <property type="entry name" value="ACT-like"/>
    <property type="match status" value="1"/>
</dbReference>
<evidence type="ECO:0000256" key="3">
    <source>
        <dbReference type="ARBA" id="ARBA00005062"/>
    </source>
</evidence>
<evidence type="ECO:0000256" key="8">
    <source>
        <dbReference type="ARBA" id="ARBA00022697"/>
    </source>
</evidence>
<evidence type="ECO:0000313" key="19">
    <source>
        <dbReference type="EMBL" id="HIW02298.1"/>
    </source>
</evidence>
<feature type="binding site" evidence="15">
    <location>
        <position position="193"/>
    </location>
    <ligand>
        <name>L-homoserine</name>
        <dbReference type="ChEBI" id="CHEBI:57476"/>
    </ligand>
</feature>
<accession>A0A9D1TR16</accession>
<dbReference type="Pfam" id="PF00742">
    <property type="entry name" value="Homoserine_dh"/>
    <property type="match status" value="1"/>
</dbReference>
<dbReference type="InterPro" id="IPR036291">
    <property type="entry name" value="NAD(P)-bd_dom_sf"/>
</dbReference>
<keyword evidence="7 16" id="KW-0028">Amino-acid biosynthesis</keyword>
<dbReference type="GO" id="GO:0009086">
    <property type="term" value="P:methionine biosynthetic process"/>
    <property type="evidence" value="ECO:0007669"/>
    <property type="project" value="UniProtKB-KW"/>
</dbReference>
<evidence type="ECO:0000256" key="13">
    <source>
        <dbReference type="ARBA" id="ARBA00048841"/>
    </source>
</evidence>
<evidence type="ECO:0000313" key="20">
    <source>
        <dbReference type="Proteomes" id="UP000823990"/>
    </source>
</evidence>
<dbReference type="InterPro" id="IPR019811">
    <property type="entry name" value="HDH_CS"/>
</dbReference>
<evidence type="ECO:0000256" key="11">
    <source>
        <dbReference type="ARBA" id="ARBA00023053"/>
    </source>
</evidence>
<keyword evidence="9 15" id="KW-0521">NADP</keyword>
<comment type="pathway">
    <text evidence="3 16">Amino-acid biosynthesis; L-methionine biosynthesis via de novo pathway; L-homoserine from L-aspartate: step 3/3.</text>
</comment>
<keyword evidence="10 16" id="KW-0560">Oxidoreductase</keyword>
<proteinExistence type="inferred from homology"/>
<dbReference type="InterPro" id="IPR045865">
    <property type="entry name" value="ACT-like_dom_sf"/>
</dbReference>
<dbReference type="AlphaFoldDB" id="A0A9D1TR16"/>
<evidence type="ECO:0000259" key="18">
    <source>
        <dbReference type="PROSITE" id="PS51671"/>
    </source>
</evidence>
<comment type="caution">
    <text evidence="19">The sequence shown here is derived from an EMBL/GenBank/DDBJ whole genome shotgun (WGS) entry which is preliminary data.</text>
</comment>
<gene>
    <name evidence="19" type="ORF">H9892_03075</name>
</gene>
<evidence type="ECO:0000256" key="9">
    <source>
        <dbReference type="ARBA" id="ARBA00022857"/>
    </source>
</evidence>
<keyword evidence="11" id="KW-0915">Sodium</keyword>
<feature type="binding site" evidence="15">
    <location>
        <position position="108"/>
    </location>
    <ligand>
        <name>NADPH</name>
        <dbReference type="ChEBI" id="CHEBI:57783"/>
    </ligand>
</feature>
<dbReference type="InterPro" id="IPR002912">
    <property type="entry name" value="ACT_dom"/>
</dbReference>
<feature type="binding site" evidence="15">
    <location>
        <begin position="12"/>
        <end position="19"/>
    </location>
    <ligand>
        <name>NADP(+)</name>
        <dbReference type="ChEBI" id="CHEBI:58349"/>
    </ligand>
</feature>
<evidence type="ECO:0000256" key="5">
    <source>
        <dbReference type="ARBA" id="ARBA00013213"/>
    </source>
</evidence>
<evidence type="ECO:0000256" key="6">
    <source>
        <dbReference type="ARBA" id="ARBA00013376"/>
    </source>
</evidence>
<dbReference type="InterPro" id="IPR005106">
    <property type="entry name" value="Asp/hSer_DH_NAD-bd"/>
</dbReference>
<dbReference type="Gene3D" id="3.30.70.260">
    <property type="match status" value="1"/>
</dbReference>
<comment type="pathway">
    <text evidence="2 16">Amino-acid biosynthesis; L-threonine biosynthesis; L-threonine from L-aspartate: step 3/5.</text>
</comment>
<name>A0A9D1TR16_9FIRM</name>
<comment type="similarity">
    <text evidence="4 17">Belongs to the homoserine dehydrogenase family.</text>
</comment>
<comment type="catalytic activity">
    <reaction evidence="13">
        <text>L-homoserine + NADP(+) = L-aspartate 4-semialdehyde + NADPH + H(+)</text>
        <dbReference type="Rhea" id="RHEA:15761"/>
        <dbReference type="ChEBI" id="CHEBI:15378"/>
        <dbReference type="ChEBI" id="CHEBI:57476"/>
        <dbReference type="ChEBI" id="CHEBI:57783"/>
        <dbReference type="ChEBI" id="CHEBI:58349"/>
        <dbReference type="ChEBI" id="CHEBI:537519"/>
        <dbReference type="EC" id="1.1.1.3"/>
    </reaction>
    <physiologicalReaction direction="right-to-left" evidence="13">
        <dbReference type="Rhea" id="RHEA:15763"/>
    </physiologicalReaction>
</comment>
<dbReference type="FunFam" id="3.30.360.10:FF:000005">
    <property type="entry name" value="Homoserine dehydrogenase"/>
    <property type="match status" value="1"/>
</dbReference>
<dbReference type="PROSITE" id="PS51671">
    <property type="entry name" value="ACT"/>
    <property type="match status" value="1"/>
</dbReference>
<reference evidence="19" key="1">
    <citation type="journal article" date="2021" name="PeerJ">
        <title>Extensive microbial diversity within the chicken gut microbiome revealed by metagenomics and culture.</title>
        <authorList>
            <person name="Gilroy R."/>
            <person name="Ravi A."/>
            <person name="Getino M."/>
            <person name="Pursley I."/>
            <person name="Horton D.L."/>
            <person name="Alikhan N.F."/>
            <person name="Baker D."/>
            <person name="Gharbi K."/>
            <person name="Hall N."/>
            <person name="Watson M."/>
            <person name="Adriaenssens E.M."/>
            <person name="Foster-Nyarko E."/>
            <person name="Jarju S."/>
            <person name="Secka A."/>
            <person name="Antonio M."/>
            <person name="Oren A."/>
            <person name="Chaudhuri R.R."/>
            <person name="La Ragione R."/>
            <person name="Hildebrand F."/>
            <person name="Pallen M.J."/>
        </authorList>
    </citation>
    <scope>NUCLEOTIDE SEQUENCE</scope>
    <source>
        <strain evidence="19">12435</strain>
    </source>
</reference>
<evidence type="ECO:0000256" key="17">
    <source>
        <dbReference type="RuleBase" id="RU004171"/>
    </source>
</evidence>
<dbReference type="Pfam" id="PF01842">
    <property type="entry name" value="ACT"/>
    <property type="match status" value="1"/>
</dbReference>
<dbReference type="SUPFAM" id="SSF55347">
    <property type="entry name" value="Glyceraldehyde-3-phosphate dehydrogenase-like, C-terminal domain"/>
    <property type="match status" value="1"/>
</dbReference>
<protein>
    <recommendedName>
        <fullName evidence="6 16">Homoserine dehydrogenase</fullName>
        <ecNumber evidence="5 16">1.1.1.3</ecNumber>
    </recommendedName>
</protein>
<feature type="active site" description="Proton donor" evidence="14">
    <location>
        <position position="208"/>
    </location>
</feature>
<evidence type="ECO:0000256" key="12">
    <source>
        <dbReference type="ARBA" id="ARBA00023167"/>
    </source>
</evidence>
<keyword evidence="12 16" id="KW-0486">Methionine biosynthesis</keyword>
<dbReference type="GO" id="GO:0050661">
    <property type="term" value="F:NADP binding"/>
    <property type="evidence" value="ECO:0007669"/>
    <property type="project" value="InterPro"/>
</dbReference>
<dbReference type="InterPro" id="IPR001342">
    <property type="entry name" value="HDH_cat"/>
</dbReference>
<feature type="domain" description="ACT" evidence="18">
    <location>
        <begin position="352"/>
        <end position="425"/>
    </location>
</feature>
<dbReference type="NCBIfam" id="NF004976">
    <property type="entry name" value="PRK06349.1"/>
    <property type="match status" value="1"/>
</dbReference>
<dbReference type="GO" id="GO:0004412">
    <property type="term" value="F:homoserine dehydrogenase activity"/>
    <property type="evidence" value="ECO:0007669"/>
    <property type="project" value="UniProtKB-EC"/>
</dbReference>
<comment type="cofactor">
    <cofactor evidence="1">
        <name>a metal cation</name>
        <dbReference type="ChEBI" id="CHEBI:25213"/>
    </cofactor>
</comment>
<evidence type="ECO:0000256" key="10">
    <source>
        <dbReference type="ARBA" id="ARBA00023002"/>
    </source>
</evidence>
<dbReference type="Pfam" id="PF03447">
    <property type="entry name" value="NAD_binding_3"/>
    <property type="match status" value="1"/>
</dbReference>
<dbReference type="PROSITE" id="PS01042">
    <property type="entry name" value="HOMOSER_DHGENASE"/>
    <property type="match status" value="1"/>
</dbReference>
<dbReference type="PANTHER" id="PTHR43331">
    <property type="entry name" value="HOMOSERINE DEHYDROGENASE"/>
    <property type="match status" value="1"/>
</dbReference>
<evidence type="ECO:0000256" key="4">
    <source>
        <dbReference type="ARBA" id="ARBA00006753"/>
    </source>
</evidence>
<dbReference type="Gene3D" id="3.30.360.10">
    <property type="entry name" value="Dihydrodipicolinate Reductase, domain 2"/>
    <property type="match status" value="1"/>
</dbReference>
<evidence type="ECO:0000256" key="15">
    <source>
        <dbReference type="PIRSR" id="PIRSR000098-2"/>
    </source>
</evidence>
<keyword evidence="8 16" id="KW-0791">Threonine biosynthesis</keyword>
<evidence type="ECO:0000256" key="16">
    <source>
        <dbReference type="RuleBase" id="RU000579"/>
    </source>
</evidence>
<dbReference type="GO" id="GO:0009088">
    <property type="term" value="P:threonine biosynthetic process"/>
    <property type="evidence" value="ECO:0007669"/>
    <property type="project" value="UniProtKB-KW"/>
</dbReference>
<reference evidence="19" key="2">
    <citation type="submission" date="2021-04" db="EMBL/GenBank/DDBJ databases">
        <authorList>
            <person name="Gilroy R."/>
        </authorList>
    </citation>
    <scope>NUCLEOTIDE SEQUENCE</scope>
    <source>
        <strain evidence="19">12435</strain>
    </source>
</reference>
<dbReference type="CDD" id="cd04881">
    <property type="entry name" value="ACT_HSDH-Hom"/>
    <property type="match status" value="1"/>
</dbReference>
<dbReference type="EC" id="1.1.1.3" evidence="5 16"/>
<dbReference type="Gene3D" id="3.40.50.720">
    <property type="entry name" value="NAD(P)-binding Rossmann-like Domain"/>
    <property type="match status" value="1"/>
</dbReference>
<evidence type="ECO:0000256" key="7">
    <source>
        <dbReference type="ARBA" id="ARBA00022605"/>
    </source>
</evidence>
<dbReference type="Proteomes" id="UP000823990">
    <property type="component" value="Unassembled WGS sequence"/>
</dbReference>
<evidence type="ECO:0000256" key="14">
    <source>
        <dbReference type="PIRSR" id="PIRSR000098-1"/>
    </source>
</evidence>
<dbReference type="PIRSF" id="PIRSF000098">
    <property type="entry name" value="Homoser_dehydrog"/>
    <property type="match status" value="1"/>
</dbReference>
<dbReference type="PANTHER" id="PTHR43331:SF1">
    <property type="entry name" value="HOMOSERINE DEHYDROGENASE"/>
    <property type="match status" value="1"/>
</dbReference>
<evidence type="ECO:0000256" key="2">
    <source>
        <dbReference type="ARBA" id="ARBA00005056"/>
    </source>
</evidence>